<dbReference type="Proteomes" id="UP000193920">
    <property type="component" value="Unassembled WGS sequence"/>
</dbReference>
<evidence type="ECO:0000313" key="2">
    <source>
        <dbReference type="EMBL" id="ORY24435.1"/>
    </source>
</evidence>
<dbReference type="AlphaFoldDB" id="A0A1Y2AR52"/>
<feature type="compositionally biased region" description="Polar residues" evidence="1">
    <location>
        <begin position="125"/>
        <end position="138"/>
    </location>
</feature>
<feature type="region of interest" description="Disordered" evidence="1">
    <location>
        <begin position="1"/>
        <end position="21"/>
    </location>
</feature>
<comment type="caution">
    <text evidence="2">The sequence shown here is derived from an EMBL/GenBank/DDBJ whole genome shotgun (WGS) entry which is preliminary data.</text>
</comment>
<protein>
    <submittedName>
        <fullName evidence="2">Uncharacterized protein</fullName>
    </submittedName>
</protein>
<feature type="region of interest" description="Disordered" evidence="1">
    <location>
        <begin position="115"/>
        <end position="164"/>
    </location>
</feature>
<keyword evidence="3" id="KW-1185">Reference proteome</keyword>
<sequence length="321" mass="36474">MTLKYKPKPTIDNEYATDSPTDTRDRIEIDEYIHDMNNFINSDIYILTPKSITLESSRQERESSSLQDSIATTVEESVYKTDTQEDSRRLNSVIQLEVQKKILFKKQIDFQDSHTKNKDEINGEESGTTTTKENSRQISGGGSVRKEAIPTRKMNQSLKKDDGNHYQDLVKNASSIILKMDVLAEQCRKRPIWNLSEINTDKSKRGRIYLGDTLDCGTYSLSIRSDKIEIREYYTGNEEVLWKNLDGEVDYAQINPFDGTFVIADVTNRQPVGSIGKSDTKATAPYKMKCIGNSKVSITNSEGVTLSTFPQPKNIKLNNRK</sequence>
<reference evidence="2 3" key="1">
    <citation type="submission" date="2016-08" db="EMBL/GenBank/DDBJ databases">
        <title>A Parts List for Fungal Cellulosomes Revealed by Comparative Genomics.</title>
        <authorList>
            <consortium name="DOE Joint Genome Institute"/>
            <person name="Haitjema C.H."/>
            <person name="Gilmore S.P."/>
            <person name="Henske J.K."/>
            <person name="Solomon K.V."/>
            <person name="De Groot R."/>
            <person name="Kuo A."/>
            <person name="Mondo S.J."/>
            <person name="Salamov A.A."/>
            <person name="Labutti K."/>
            <person name="Zhao Z."/>
            <person name="Chiniquy J."/>
            <person name="Barry K."/>
            <person name="Brewer H.M."/>
            <person name="Purvine S.O."/>
            <person name="Wright A.T."/>
            <person name="Boxma B."/>
            <person name="Van Alen T."/>
            <person name="Hackstein J.H."/>
            <person name="Baker S.E."/>
            <person name="Grigoriev I.V."/>
            <person name="O'Malley M.A."/>
        </authorList>
    </citation>
    <scope>NUCLEOTIDE SEQUENCE [LARGE SCALE GENOMIC DNA]</scope>
    <source>
        <strain evidence="2 3">G1</strain>
    </source>
</reference>
<evidence type="ECO:0000313" key="3">
    <source>
        <dbReference type="Proteomes" id="UP000193920"/>
    </source>
</evidence>
<name>A0A1Y2AR52_9FUNG</name>
<organism evidence="2 3">
    <name type="scientific">Neocallimastix californiae</name>
    <dbReference type="NCBI Taxonomy" id="1754190"/>
    <lineage>
        <taxon>Eukaryota</taxon>
        <taxon>Fungi</taxon>
        <taxon>Fungi incertae sedis</taxon>
        <taxon>Chytridiomycota</taxon>
        <taxon>Chytridiomycota incertae sedis</taxon>
        <taxon>Neocallimastigomycetes</taxon>
        <taxon>Neocallimastigales</taxon>
        <taxon>Neocallimastigaceae</taxon>
        <taxon>Neocallimastix</taxon>
    </lineage>
</organism>
<dbReference type="EMBL" id="MCOG01000222">
    <property type="protein sequence ID" value="ORY24435.1"/>
    <property type="molecule type" value="Genomic_DNA"/>
</dbReference>
<accession>A0A1Y2AR52</accession>
<dbReference type="STRING" id="1754190.A0A1Y2AR52"/>
<proteinExistence type="predicted"/>
<evidence type="ECO:0000256" key="1">
    <source>
        <dbReference type="SAM" id="MobiDB-lite"/>
    </source>
</evidence>
<gene>
    <name evidence="2" type="ORF">LY90DRAFT_630492</name>
</gene>